<dbReference type="Proteomes" id="UP000774617">
    <property type="component" value="Unassembled WGS sequence"/>
</dbReference>
<evidence type="ECO:0000313" key="2">
    <source>
        <dbReference type="EMBL" id="KAH7046799.1"/>
    </source>
</evidence>
<comment type="caution">
    <text evidence="2">The sequence shown here is derived from an EMBL/GenBank/DDBJ whole genome shotgun (WGS) entry which is preliminary data.</text>
</comment>
<feature type="compositionally biased region" description="Low complexity" evidence="1">
    <location>
        <begin position="38"/>
        <end position="57"/>
    </location>
</feature>
<reference evidence="2 3" key="1">
    <citation type="journal article" date="2021" name="Nat. Commun.">
        <title>Genetic determinants of endophytism in the Arabidopsis root mycobiome.</title>
        <authorList>
            <person name="Mesny F."/>
            <person name="Miyauchi S."/>
            <person name="Thiergart T."/>
            <person name="Pickel B."/>
            <person name="Atanasova L."/>
            <person name="Karlsson M."/>
            <person name="Huettel B."/>
            <person name="Barry K.W."/>
            <person name="Haridas S."/>
            <person name="Chen C."/>
            <person name="Bauer D."/>
            <person name="Andreopoulos W."/>
            <person name="Pangilinan J."/>
            <person name="LaButti K."/>
            <person name="Riley R."/>
            <person name="Lipzen A."/>
            <person name="Clum A."/>
            <person name="Drula E."/>
            <person name="Henrissat B."/>
            <person name="Kohler A."/>
            <person name="Grigoriev I.V."/>
            <person name="Martin F.M."/>
            <person name="Hacquard S."/>
        </authorList>
    </citation>
    <scope>NUCLEOTIDE SEQUENCE [LARGE SCALE GENOMIC DNA]</scope>
    <source>
        <strain evidence="2 3">MPI-SDFR-AT-0080</strain>
    </source>
</reference>
<organism evidence="2 3">
    <name type="scientific">Macrophomina phaseolina</name>
    <dbReference type="NCBI Taxonomy" id="35725"/>
    <lineage>
        <taxon>Eukaryota</taxon>
        <taxon>Fungi</taxon>
        <taxon>Dikarya</taxon>
        <taxon>Ascomycota</taxon>
        <taxon>Pezizomycotina</taxon>
        <taxon>Dothideomycetes</taxon>
        <taxon>Dothideomycetes incertae sedis</taxon>
        <taxon>Botryosphaeriales</taxon>
        <taxon>Botryosphaeriaceae</taxon>
        <taxon>Macrophomina</taxon>
    </lineage>
</organism>
<evidence type="ECO:0000313" key="3">
    <source>
        <dbReference type="Proteomes" id="UP000774617"/>
    </source>
</evidence>
<sequence>MACGGRDSSMQEGRVWLGKDVQQFVSHFFFSCLPASPPSSKSVAHSPPSHAPCSPAAGRHPQPTAHSSSRPRLSQRANAPEKPRLASSQRRLPGPRGPLQSDSPTDASLTSHTPTLPPRPGLPHSCAPSASVPTRHAAAGLAGWPAPQRTSRGPLAFPSLQQHETATYPGRQSPPTLVSPTASTSPDPRPPDTRPSVRVCSACLLRDTLDPPLCLRRGARWRRPPFPAFPSLISRNKQNERKKEKKRGGDIRAAAAT</sequence>
<feature type="compositionally biased region" description="Basic and acidic residues" evidence="1">
    <location>
        <begin position="237"/>
        <end position="250"/>
    </location>
</feature>
<evidence type="ECO:0000256" key="1">
    <source>
        <dbReference type="SAM" id="MobiDB-lite"/>
    </source>
</evidence>
<name>A0ABQ8GA88_9PEZI</name>
<feature type="compositionally biased region" description="Polar residues" evidence="1">
    <location>
        <begin position="100"/>
        <end position="114"/>
    </location>
</feature>
<dbReference type="EMBL" id="JAGTJR010000017">
    <property type="protein sequence ID" value="KAH7046799.1"/>
    <property type="molecule type" value="Genomic_DNA"/>
</dbReference>
<dbReference type="PROSITE" id="PS51257">
    <property type="entry name" value="PROKAR_LIPOPROTEIN"/>
    <property type="match status" value="1"/>
</dbReference>
<gene>
    <name evidence="2" type="ORF">B0J12DRAFT_139407</name>
</gene>
<feature type="region of interest" description="Disordered" evidence="1">
    <location>
        <begin position="35"/>
        <end position="196"/>
    </location>
</feature>
<accession>A0ABQ8GA88</accession>
<keyword evidence="3" id="KW-1185">Reference proteome</keyword>
<feature type="region of interest" description="Disordered" evidence="1">
    <location>
        <begin position="216"/>
        <end position="257"/>
    </location>
</feature>
<feature type="compositionally biased region" description="Polar residues" evidence="1">
    <location>
        <begin position="64"/>
        <end position="77"/>
    </location>
</feature>
<protein>
    <submittedName>
        <fullName evidence="2">Uncharacterized protein</fullName>
    </submittedName>
</protein>
<proteinExistence type="predicted"/>